<protein>
    <submittedName>
        <fullName evidence="1">Putative ovule protein</fullName>
    </submittedName>
</protein>
<organism evidence="1">
    <name type="scientific">Solanum chacoense</name>
    <name type="common">Chaco potato</name>
    <dbReference type="NCBI Taxonomy" id="4108"/>
    <lineage>
        <taxon>Eukaryota</taxon>
        <taxon>Viridiplantae</taxon>
        <taxon>Streptophyta</taxon>
        <taxon>Embryophyta</taxon>
        <taxon>Tracheophyta</taxon>
        <taxon>Spermatophyta</taxon>
        <taxon>Magnoliopsida</taxon>
        <taxon>eudicotyledons</taxon>
        <taxon>Gunneridae</taxon>
        <taxon>Pentapetalae</taxon>
        <taxon>asterids</taxon>
        <taxon>lamiids</taxon>
        <taxon>Solanales</taxon>
        <taxon>Solanaceae</taxon>
        <taxon>Solanoideae</taxon>
        <taxon>Solaneae</taxon>
        <taxon>Solanum</taxon>
    </lineage>
</organism>
<name>A0A0V0H7P8_SOLCH</name>
<dbReference type="AlphaFoldDB" id="A0A0V0H7P8"/>
<accession>A0A0V0H7P8</accession>
<proteinExistence type="predicted"/>
<reference evidence="1" key="1">
    <citation type="submission" date="2015-12" db="EMBL/GenBank/DDBJ databases">
        <title>Gene expression during late stages of embryo sac development: a critical building block for successful pollen-pistil interactions.</title>
        <authorList>
            <person name="Liu Y."/>
            <person name="Joly V."/>
            <person name="Sabar M."/>
            <person name="Matton D.P."/>
        </authorList>
    </citation>
    <scope>NUCLEOTIDE SEQUENCE</scope>
</reference>
<evidence type="ECO:0000313" key="1">
    <source>
        <dbReference type="EMBL" id="JAP16389.1"/>
    </source>
</evidence>
<dbReference type="EMBL" id="GEDG01023893">
    <property type="protein sequence ID" value="JAP16389.1"/>
    <property type="molecule type" value="Transcribed_RNA"/>
</dbReference>
<sequence>MGRESFPNRDGVEGLCEAPTYRQHFLYFQQQHKLEMKYFGLFKVLKRIGAEIHPVLHISLLNKCIGMLDQQVTLLQLQDDGQQEKSLNLTDKVLIREGGNVMTTSVGGLQSAARSLFLQKLKM</sequence>